<evidence type="ECO:0000256" key="2">
    <source>
        <dbReference type="PROSITE-ProRule" id="PRU00252"/>
    </source>
</evidence>
<dbReference type="OrthoDB" id="9809878at2"/>
<evidence type="ECO:0000256" key="3">
    <source>
        <dbReference type="SAM" id="MobiDB-lite"/>
    </source>
</evidence>
<dbReference type="GO" id="GO:0003697">
    <property type="term" value="F:single-stranded DNA binding"/>
    <property type="evidence" value="ECO:0007669"/>
    <property type="project" value="InterPro"/>
</dbReference>
<protein>
    <submittedName>
        <fullName evidence="4">Single-stranded DNA-binding protein</fullName>
    </submittedName>
</protein>
<dbReference type="GO" id="GO:0006260">
    <property type="term" value="P:DNA replication"/>
    <property type="evidence" value="ECO:0007669"/>
    <property type="project" value="InterPro"/>
</dbReference>
<name>A0A9Q9IJ14_9ACTN</name>
<gene>
    <name evidence="4" type="ORF">Daura_05620</name>
</gene>
<feature type="compositionally biased region" description="Acidic residues" evidence="3">
    <location>
        <begin position="248"/>
        <end position="262"/>
    </location>
</feature>
<dbReference type="InterPro" id="IPR012340">
    <property type="entry name" value="NA-bd_OB-fold"/>
</dbReference>
<dbReference type="AlphaFoldDB" id="A0A9Q9IJ14"/>
<keyword evidence="5" id="KW-1185">Reference proteome</keyword>
<dbReference type="CDD" id="cd04496">
    <property type="entry name" value="SSB_OBF"/>
    <property type="match status" value="1"/>
</dbReference>
<evidence type="ECO:0000313" key="5">
    <source>
        <dbReference type="Proteomes" id="UP001058003"/>
    </source>
</evidence>
<sequence>MNETTMTIVGNVLNEPECRRIEQGGQLVTHFKVAATARRYDRHQERWVDGDQLRLRVNCWRQLAENVMRCVHVGDPVIVTGRLSSRTWETEEHVKRVSYELEAATVGHDLTRGRAKFARVRANTSTSTIDDELAETRIAGQPSTPVAAFNDLPRQRDYDAELGGFVTTVQEPAPDLSHDPFADDVLAELDSAVSAAFDGSAFAAMAGLTAPADAGQLTAADAVPDDASQLMEGGVVPHDASQLTEGGAADEEDADDESDGSGDPDSGTTPAEPGEASGNRRRRSRGGRVPVPA</sequence>
<dbReference type="Pfam" id="PF00436">
    <property type="entry name" value="SSB"/>
    <property type="match status" value="1"/>
</dbReference>
<dbReference type="PROSITE" id="PS50935">
    <property type="entry name" value="SSB"/>
    <property type="match status" value="1"/>
</dbReference>
<feature type="region of interest" description="Disordered" evidence="3">
    <location>
        <begin position="239"/>
        <end position="293"/>
    </location>
</feature>
<dbReference type="KEGG" id="daur:Daura_05620"/>
<dbReference type="PANTHER" id="PTHR10302">
    <property type="entry name" value="SINGLE-STRANDED DNA-BINDING PROTEIN"/>
    <property type="match status" value="1"/>
</dbReference>
<dbReference type="GO" id="GO:0009295">
    <property type="term" value="C:nucleoid"/>
    <property type="evidence" value="ECO:0007669"/>
    <property type="project" value="TreeGrafter"/>
</dbReference>
<dbReference type="PANTHER" id="PTHR10302:SF27">
    <property type="entry name" value="SINGLE-STRANDED DNA-BINDING PROTEIN"/>
    <property type="match status" value="1"/>
</dbReference>
<dbReference type="InterPro" id="IPR000424">
    <property type="entry name" value="Primosome_PriB/ssb"/>
</dbReference>
<dbReference type="InterPro" id="IPR011344">
    <property type="entry name" value="ssDNA-bd"/>
</dbReference>
<proteinExistence type="predicted"/>
<evidence type="ECO:0000313" key="4">
    <source>
        <dbReference type="EMBL" id="UWZ55683.1"/>
    </source>
</evidence>
<keyword evidence="1 2" id="KW-0238">DNA-binding</keyword>
<evidence type="ECO:0000256" key="1">
    <source>
        <dbReference type="ARBA" id="ARBA00023125"/>
    </source>
</evidence>
<organism evidence="4 5">
    <name type="scientific">Dactylosporangium aurantiacum</name>
    <dbReference type="NCBI Taxonomy" id="35754"/>
    <lineage>
        <taxon>Bacteria</taxon>
        <taxon>Bacillati</taxon>
        <taxon>Actinomycetota</taxon>
        <taxon>Actinomycetes</taxon>
        <taxon>Micromonosporales</taxon>
        <taxon>Micromonosporaceae</taxon>
        <taxon>Dactylosporangium</taxon>
    </lineage>
</organism>
<dbReference type="RefSeq" id="WP_033358492.1">
    <property type="nucleotide sequence ID" value="NZ_CP073767.1"/>
</dbReference>
<dbReference type="Proteomes" id="UP001058003">
    <property type="component" value="Chromosome"/>
</dbReference>
<dbReference type="SUPFAM" id="SSF50249">
    <property type="entry name" value="Nucleic acid-binding proteins"/>
    <property type="match status" value="1"/>
</dbReference>
<reference evidence="4" key="1">
    <citation type="submission" date="2021-04" db="EMBL/GenBank/DDBJ databases">
        <title>Dactylosporangium aurantiacum NRRL B-8018 full assembly.</title>
        <authorList>
            <person name="Hartkoorn R.C."/>
            <person name="Beaudoing E."/>
            <person name="Hot D."/>
        </authorList>
    </citation>
    <scope>NUCLEOTIDE SEQUENCE</scope>
    <source>
        <strain evidence="4">NRRL B-8018</strain>
    </source>
</reference>
<dbReference type="Gene3D" id="2.40.50.140">
    <property type="entry name" value="Nucleic acid-binding proteins"/>
    <property type="match status" value="1"/>
</dbReference>
<dbReference type="EMBL" id="CP073767">
    <property type="protein sequence ID" value="UWZ55683.1"/>
    <property type="molecule type" value="Genomic_DNA"/>
</dbReference>
<accession>A0A9Q9IJ14</accession>